<dbReference type="InterPro" id="IPR016181">
    <property type="entry name" value="Acyl_CoA_acyltransferase"/>
</dbReference>
<gene>
    <name evidence="4" type="ORF">FHY32_003360</name>
</gene>
<keyword evidence="4" id="KW-0689">Ribosomal protein</keyword>
<evidence type="ECO:0000256" key="2">
    <source>
        <dbReference type="ARBA" id="ARBA00023315"/>
    </source>
</evidence>
<dbReference type="Gene3D" id="3.40.630.30">
    <property type="match status" value="1"/>
</dbReference>
<name>A0AAW3U7E1_XANEU</name>
<accession>A0AAW3U7E1</accession>
<comment type="caution">
    <text evidence="4">The sequence shown here is derived from an EMBL/GenBank/DDBJ whole genome shotgun (WGS) entry which is preliminary data.</text>
</comment>
<evidence type="ECO:0000313" key="4">
    <source>
        <dbReference type="EMBL" id="MBB4724982.1"/>
    </source>
</evidence>
<dbReference type="PANTHER" id="PTHR43420:SF47">
    <property type="entry name" value="N-ACETYLTRANSFERASE DOMAIN-CONTAINING PROTEIN"/>
    <property type="match status" value="1"/>
</dbReference>
<keyword evidence="1" id="KW-0808">Transferase</keyword>
<keyword evidence="4" id="KW-0687">Ribonucleoprotein</keyword>
<evidence type="ECO:0000256" key="1">
    <source>
        <dbReference type="ARBA" id="ARBA00022679"/>
    </source>
</evidence>
<protein>
    <submittedName>
        <fullName evidence="4">Ribosomal protein S18 acetylase RimI-like enzyme</fullName>
    </submittedName>
</protein>
<evidence type="ECO:0000259" key="3">
    <source>
        <dbReference type="PROSITE" id="PS51186"/>
    </source>
</evidence>
<reference evidence="4 5" key="1">
    <citation type="submission" date="2020-08" db="EMBL/GenBank/DDBJ databases">
        <title>Studying the diversity of plant-associated saprophytic bacteria and their role in host health and plant-pathogen interactions.</title>
        <authorList>
            <person name="Potnis N."/>
        </authorList>
    </citation>
    <scope>NUCLEOTIDE SEQUENCE [LARGE SCALE GENOMIC DNA]</scope>
    <source>
        <strain evidence="4 5">CFBP 7922</strain>
    </source>
</reference>
<organism evidence="4 5">
    <name type="scientific">Xanthomonas euvesicatoria</name>
    <dbReference type="NCBI Taxonomy" id="456327"/>
    <lineage>
        <taxon>Bacteria</taxon>
        <taxon>Pseudomonadati</taxon>
        <taxon>Pseudomonadota</taxon>
        <taxon>Gammaproteobacteria</taxon>
        <taxon>Lysobacterales</taxon>
        <taxon>Lysobacteraceae</taxon>
        <taxon>Xanthomonas</taxon>
    </lineage>
</organism>
<keyword evidence="2" id="KW-0012">Acyltransferase</keyword>
<evidence type="ECO:0000313" key="5">
    <source>
        <dbReference type="Proteomes" id="UP000576603"/>
    </source>
</evidence>
<dbReference type="PANTHER" id="PTHR43420">
    <property type="entry name" value="ACETYLTRANSFERASE"/>
    <property type="match status" value="1"/>
</dbReference>
<dbReference type="Proteomes" id="UP000576603">
    <property type="component" value="Unassembled WGS sequence"/>
</dbReference>
<dbReference type="InterPro" id="IPR050680">
    <property type="entry name" value="YpeA/RimI_acetyltransf"/>
</dbReference>
<dbReference type="EMBL" id="JACHNL010000007">
    <property type="protein sequence ID" value="MBB4724982.1"/>
    <property type="molecule type" value="Genomic_DNA"/>
</dbReference>
<dbReference type="GO" id="GO:0016747">
    <property type="term" value="F:acyltransferase activity, transferring groups other than amino-acyl groups"/>
    <property type="evidence" value="ECO:0007669"/>
    <property type="project" value="InterPro"/>
</dbReference>
<dbReference type="RefSeq" id="WP_208617386.1">
    <property type="nucleotide sequence ID" value="NZ_JACHNK010000007.1"/>
</dbReference>
<feature type="domain" description="N-acetyltransferase" evidence="3">
    <location>
        <begin position="26"/>
        <end position="168"/>
    </location>
</feature>
<dbReference type="GO" id="GO:0005840">
    <property type="term" value="C:ribosome"/>
    <property type="evidence" value="ECO:0007669"/>
    <property type="project" value="UniProtKB-KW"/>
</dbReference>
<sequence>MRGHSNTGYYLRYDWEMRGSMWKRQMNLRIATAGDQPILFEIHRSVFRNHIEQIWGWDEVWQRENFASELAITDTSIIEYEGCIAGYIQVIDNNEQIYIQNIAISKDFQGKRIGSQLLRGLQADAALRRVPLALSVFRTNEAALRLYERLGFLRVGQTETHVEMCWSA</sequence>
<proteinExistence type="predicted"/>
<dbReference type="Pfam" id="PF00583">
    <property type="entry name" value="Acetyltransf_1"/>
    <property type="match status" value="1"/>
</dbReference>
<dbReference type="AlphaFoldDB" id="A0AAW3U7E1"/>
<dbReference type="CDD" id="cd04301">
    <property type="entry name" value="NAT_SF"/>
    <property type="match status" value="1"/>
</dbReference>
<dbReference type="SUPFAM" id="SSF55729">
    <property type="entry name" value="Acyl-CoA N-acyltransferases (Nat)"/>
    <property type="match status" value="1"/>
</dbReference>
<dbReference type="PROSITE" id="PS51186">
    <property type="entry name" value="GNAT"/>
    <property type="match status" value="1"/>
</dbReference>
<dbReference type="InterPro" id="IPR000182">
    <property type="entry name" value="GNAT_dom"/>
</dbReference>